<reference evidence="1 2" key="2">
    <citation type="journal article" date="2022" name="Mol. Ecol. Resour.">
        <title>The genomes of chicory, endive, great burdock and yacon provide insights into Asteraceae paleo-polyploidization history and plant inulin production.</title>
        <authorList>
            <person name="Fan W."/>
            <person name="Wang S."/>
            <person name="Wang H."/>
            <person name="Wang A."/>
            <person name="Jiang F."/>
            <person name="Liu H."/>
            <person name="Zhao H."/>
            <person name="Xu D."/>
            <person name="Zhang Y."/>
        </authorList>
    </citation>
    <scope>NUCLEOTIDE SEQUENCE [LARGE SCALE GENOMIC DNA]</scope>
    <source>
        <strain evidence="2">cv. Niubang</strain>
    </source>
</reference>
<proteinExistence type="predicted"/>
<dbReference type="Proteomes" id="UP001055879">
    <property type="component" value="Linkage Group LG05"/>
</dbReference>
<comment type="caution">
    <text evidence="1">The sequence shown here is derived from an EMBL/GenBank/DDBJ whole genome shotgun (WGS) entry which is preliminary data.</text>
</comment>
<keyword evidence="2" id="KW-1185">Reference proteome</keyword>
<reference evidence="2" key="1">
    <citation type="journal article" date="2022" name="Mol. Ecol. Resour.">
        <title>The genomes of chicory, endive, great burdock and yacon provide insights into Asteraceae palaeo-polyploidization history and plant inulin production.</title>
        <authorList>
            <person name="Fan W."/>
            <person name="Wang S."/>
            <person name="Wang H."/>
            <person name="Wang A."/>
            <person name="Jiang F."/>
            <person name="Liu H."/>
            <person name="Zhao H."/>
            <person name="Xu D."/>
            <person name="Zhang Y."/>
        </authorList>
    </citation>
    <scope>NUCLEOTIDE SEQUENCE [LARGE SCALE GENOMIC DNA]</scope>
    <source>
        <strain evidence="2">cv. Niubang</strain>
    </source>
</reference>
<gene>
    <name evidence="1" type="ORF">L6452_16639</name>
</gene>
<dbReference type="EMBL" id="CM042051">
    <property type="protein sequence ID" value="KAI3728014.1"/>
    <property type="molecule type" value="Genomic_DNA"/>
</dbReference>
<organism evidence="1 2">
    <name type="scientific">Arctium lappa</name>
    <name type="common">Greater burdock</name>
    <name type="synonym">Lappa major</name>
    <dbReference type="NCBI Taxonomy" id="4217"/>
    <lineage>
        <taxon>Eukaryota</taxon>
        <taxon>Viridiplantae</taxon>
        <taxon>Streptophyta</taxon>
        <taxon>Embryophyta</taxon>
        <taxon>Tracheophyta</taxon>
        <taxon>Spermatophyta</taxon>
        <taxon>Magnoliopsida</taxon>
        <taxon>eudicotyledons</taxon>
        <taxon>Gunneridae</taxon>
        <taxon>Pentapetalae</taxon>
        <taxon>asterids</taxon>
        <taxon>campanulids</taxon>
        <taxon>Asterales</taxon>
        <taxon>Asteraceae</taxon>
        <taxon>Carduoideae</taxon>
        <taxon>Cardueae</taxon>
        <taxon>Arctiinae</taxon>
        <taxon>Arctium</taxon>
    </lineage>
</organism>
<accession>A0ACB9C125</accession>
<name>A0ACB9C125_ARCLA</name>
<evidence type="ECO:0000313" key="2">
    <source>
        <dbReference type="Proteomes" id="UP001055879"/>
    </source>
</evidence>
<protein>
    <submittedName>
        <fullName evidence="1">Uncharacterized protein</fullName>
    </submittedName>
</protein>
<evidence type="ECO:0000313" key="1">
    <source>
        <dbReference type="EMBL" id="KAI3728014.1"/>
    </source>
</evidence>
<sequence length="74" mass="8070">MDLDNTTRSSVIFHYIFCHHFSFFSSTSSALLFSSSSLSLGALFSNLMASSSSNPQSFPSSNSIHPHFSAKDCI</sequence>